<dbReference type="CDD" id="cd06532">
    <property type="entry name" value="Glyco_transf_25"/>
    <property type="match status" value="1"/>
</dbReference>
<name>A0A7X0J5C7_9SPHI</name>
<proteinExistence type="predicted"/>
<sequence length="234" mass="27002">MKTYIIHVSHASDRKKHIDKQLKGKITDVHFVLEGDKEKLSDQIISKYFTGGMACISGGTSCALKHILAYEDVKRHNIDYAVILEDDIFLDDQFMEAVENVLTEIKKDKISNFIISLEDSSLRYVKGSTRKKGKFLYRESYGRMAGAYMIDNQAANSLIDKLNQDKCGMPIDFFHNYCADHKIIDIYWIHPTIATQGTLNGSMNSLIDPTPRSFFKRMSFKMHKKYKQLLWLSR</sequence>
<dbReference type="EMBL" id="JACHCC010000007">
    <property type="protein sequence ID" value="MBB6500647.1"/>
    <property type="molecule type" value="Genomic_DNA"/>
</dbReference>
<accession>A0A7X0J5C7</accession>
<reference evidence="2 3" key="1">
    <citation type="submission" date="2020-08" db="EMBL/GenBank/DDBJ databases">
        <title>Genomic Encyclopedia of Type Strains, Phase IV (KMG-V): Genome sequencing to study the core and pangenomes of soil and plant-associated prokaryotes.</title>
        <authorList>
            <person name="Whitman W."/>
        </authorList>
    </citation>
    <scope>NUCLEOTIDE SEQUENCE [LARGE SCALE GENOMIC DNA]</scope>
    <source>
        <strain evidence="2 3">M2T3</strain>
    </source>
</reference>
<evidence type="ECO:0000313" key="3">
    <source>
        <dbReference type="Proteomes" id="UP000521017"/>
    </source>
</evidence>
<keyword evidence="2" id="KW-0808">Transferase</keyword>
<protein>
    <submittedName>
        <fullName evidence="2">Glycosyl transferase family 25</fullName>
    </submittedName>
</protein>
<gene>
    <name evidence="2" type="ORF">HDF25_002806</name>
</gene>
<dbReference type="Proteomes" id="UP000521017">
    <property type="component" value="Unassembled WGS sequence"/>
</dbReference>
<comment type="caution">
    <text evidence="2">The sequence shown here is derived from an EMBL/GenBank/DDBJ whole genome shotgun (WGS) entry which is preliminary data.</text>
</comment>
<dbReference type="AlphaFoldDB" id="A0A7X0J5C7"/>
<evidence type="ECO:0000313" key="2">
    <source>
        <dbReference type="EMBL" id="MBB6500647.1"/>
    </source>
</evidence>
<evidence type="ECO:0000259" key="1">
    <source>
        <dbReference type="Pfam" id="PF01755"/>
    </source>
</evidence>
<dbReference type="Pfam" id="PF01755">
    <property type="entry name" value="Glyco_transf_25"/>
    <property type="match status" value="1"/>
</dbReference>
<dbReference type="InterPro" id="IPR002654">
    <property type="entry name" value="Glyco_trans_25"/>
</dbReference>
<organism evidence="2 3">
    <name type="scientific">Pedobacter cryoconitis</name>
    <dbReference type="NCBI Taxonomy" id="188932"/>
    <lineage>
        <taxon>Bacteria</taxon>
        <taxon>Pseudomonadati</taxon>
        <taxon>Bacteroidota</taxon>
        <taxon>Sphingobacteriia</taxon>
        <taxon>Sphingobacteriales</taxon>
        <taxon>Sphingobacteriaceae</taxon>
        <taxon>Pedobacter</taxon>
    </lineage>
</organism>
<feature type="domain" description="Glycosyl transferase family 25" evidence="1">
    <location>
        <begin position="2"/>
        <end position="174"/>
    </location>
</feature>
<dbReference type="RefSeq" id="WP_184625652.1">
    <property type="nucleotide sequence ID" value="NZ_JACHCC010000007.1"/>
</dbReference>
<dbReference type="GO" id="GO:0016740">
    <property type="term" value="F:transferase activity"/>
    <property type="evidence" value="ECO:0007669"/>
    <property type="project" value="UniProtKB-KW"/>
</dbReference>